<dbReference type="InterPro" id="IPR035923">
    <property type="entry name" value="TT1751-like_sf"/>
</dbReference>
<reference evidence="1" key="1">
    <citation type="journal article" date="2020" name="Stud. Mycol.">
        <title>101 Dothideomycetes genomes: a test case for predicting lifestyles and emergence of pathogens.</title>
        <authorList>
            <person name="Haridas S."/>
            <person name="Albert R."/>
            <person name="Binder M."/>
            <person name="Bloem J."/>
            <person name="Labutti K."/>
            <person name="Salamov A."/>
            <person name="Andreopoulos B."/>
            <person name="Baker S."/>
            <person name="Barry K."/>
            <person name="Bills G."/>
            <person name="Bluhm B."/>
            <person name="Cannon C."/>
            <person name="Castanera R."/>
            <person name="Culley D."/>
            <person name="Daum C."/>
            <person name="Ezra D."/>
            <person name="Gonzalez J."/>
            <person name="Henrissat B."/>
            <person name="Kuo A."/>
            <person name="Liang C."/>
            <person name="Lipzen A."/>
            <person name="Lutzoni F."/>
            <person name="Magnuson J."/>
            <person name="Mondo S."/>
            <person name="Nolan M."/>
            <person name="Ohm R."/>
            <person name="Pangilinan J."/>
            <person name="Park H.-J."/>
            <person name="Ramirez L."/>
            <person name="Alfaro M."/>
            <person name="Sun H."/>
            <person name="Tritt A."/>
            <person name="Yoshinaga Y."/>
            <person name="Zwiers L.-H."/>
            <person name="Turgeon B."/>
            <person name="Goodwin S."/>
            <person name="Spatafora J."/>
            <person name="Crous P."/>
            <person name="Grigoriev I."/>
        </authorList>
    </citation>
    <scope>NUCLEOTIDE SEQUENCE</scope>
    <source>
        <strain evidence="1">CBS 125425</strain>
    </source>
</reference>
<evidence type="ECO:0000313" key="1">
    <source>
        <dbReference type="EMBL" id="KAF2736688.1"/>
    </source>
</evidence>
<dbReference type="OrthoDB" id="5190258at2759"/>
<dbReference type="AlphaFoldDB" id="A0A9P4R4I8"/>
<proteinExistence type="predicted"/>
<dbReference type="Gene3D" id="3.30.310.70">
    <property type="entry name" value="TT1751-like domain"/>
    <property type="match status" value="1"/>
</dbReference>
<dbReference type="InterPro" id="IPR005180">
    <property type="entry name" value="DUF302"/>
</dbReference>
<dbReference type="EMBL" id="ML996122">
    <property type="protein sequence ID" value="KAF2736688.1"/>
    <property type="molecule type" value="Genomic_DNA"/>
</dbReference>
<organism evidence="1 2">
    <name type="scientific">Polyplosphaeria fusca</name>
    <dbReference type="NCBI Taxonomy" id="682080"/>
    <lineage>
        <taxon>Eukaryota</taxon>
        <taxon>Fungi</taxon>
        <taxon>Dikarya</taxon>
        <taxon>Ascomycota</taxon>
        <taxon>Pezizomycotina</taxon>
        <taxon>Dothideomycetes</taxon>
        <taxon>Pleosporomycetidae</taxon>
        <taxon>Pleosporales</taxon>
        <taxon>Tetraplosphaeriaceae</taxon>
        <taxon>Polyplosphaeria</taxon>
    </lineage>
</organism>
<gene>
    <name evidence="1" type="ORF">EJ04DRAFT_148947</name>
</gene>
<name>A0A9P4R4I8_9PLEO</name>
<accession>A0A9P4R4I8</accession>
<sequence length="189" mass="21182">MAQPTAISRPDCERTTTSATIIKLTCSFNDTYEAIIQRFRLQVPQLDILRIRTATSDEDVKQAVEAARSPSGFVLFAEYNHAGWMRHFMTQGGSLRRAHRFTFGNPLYALSVLQHNIQAALRIPLDCCFIEELEDKRTQMIVDLPINLLAEDNDNGARQAGAELEAKLLSLVESLTPHPNQSAKDSQPQ</sequence>
<comment type="caution">
    <text evidence="1">The sequence shown here is derived from an EMBL/GenBank/DDBJ whole genome shotgun (WGS) entry which is preliminary data.</text>
</comment>
<dbReference type="Proteomes" id="UP000799444">
    <property type="component" value="Unassembled WGS sequence"/>
</dbReference>
<protein>
    <recommendedName>
        <fullName evidence="3">DUF302 domain-containing protein</fullName>
    </recommendedName>
</protein>
<dbReference type="CDD" id="cd14797">
    <property type="entry name" value="DUF302"/>
    <property type="match status" value="1"/>
</dbReference>
<evidence type="ECO:0008006" key="3">
    <source>
        <dbReference type="Google" id="ProtNLM"/>
    </source>
</evidence>
<evidence type="ECO:0000313" key="2">
    <source>
        <dbReference type="Proteomes" id="UP000799444"/>
    </source>
</evidence>
<keyword evidence="2" id="KW-1185">Reference proteome</keyword>
<dbReference type="SUPFAM" id="SSF103247">
    <property type="entry name" value="TT1751-like"/>
    <property type="match status" value="1"/>
</dbReference>